<name>A0ABP6WTH3_9ACTN</name>
<dbReference type="InterPro" id="IPR036563">
    <property type="entry name" value="MoaE_sf"/>
</dbReference>
<protein>
    <submittedName>
        <fullName evidence="1">Molybdenum cofactor biosynthesis protein MoaE</fullName>
    </submittedName>
</protein>
<accession>A0ABP6WTH3</accession>
<evidence type="ECO:0000313" key="2">
    <source>
        <dbReference type="Proteomes" id="UP001500767"/>
    </source>
</evidence>
<dbReference type="Gene3D" id="3.90.1170.40">
    <property type="entry name" value="Molybdopterin biosynthesis MoaE subunit"/>
    <property type="match status" value="1"/>
</dbReference>
<evidence type="ECO:0000313" key="1">
    <source>
        <dbReference type="EMBL" id="GAA3556280.1"/>
    </source>
</evidence>
<dbReference type="InterPro" id="IPR003448">
    <property type="entry name" value="Mopterin_biosynth_MoaE"/>
</dbReference>
<gene>
    <name evidence="1" type="ORF">GCM10022197_09300</name>
</gene>
<dbReference type="PANTHER" id="PTHR23404">
    <property type="entry name" value="MOLYBDOPTERIN SYNTHASE RELATED"/>
    <property type="match status" value="1"/>
</dbReference>
<sequence>MPEPVPAGSVVREASTSAEPLSVDRLLARVRDPRVGGVALFVGVVRDHDHGDAVTSLDYTAHPTAAAALATCAERTAAAYDVLAIAVSHRTGHLEVGDLAVVVAVGAVHRQPALEACRHLIDTLKEQVPIWKEQALTDGTSEWVGLGDGPDA</sequence>
<organism evidence="1 2">
    <name type="scientific">Microlunatus spumicola</name>
    <dbReference type="NCBI Taxonomy" id="81499"/>
    <lineage>
        <taxon>Bacteria</taxon>
        <taxon>Bacillati</taxon>
        <taxon>Actinomycetota</taxon>
        <taxon>Actinomycetes</taxon>
        <taxon>Propionibacteriales</taxon>
        <taxon>Propionibacteriaceae</taxon>
        <taxon>Microlunatus</taxon>
    </lineage>
</organism>
<dbReference type="CDD" id="cd00756">
    <property type="entry name" value="MoaE"/>
    <property type="match status" value="1"/>
</dbReference>
<keyword evidence="2" id="KW-1185">Reference proteome</keyword>
<dbReference type="RefSeq" id="WP_204912015.1">
    <property type="nucleotide sequence ID" value="NZ_BAAAYR010000001.1"/>
</dbReference>
<comment type="caution">
    <text evidence="1">The sequence shown here is derived from an EMBL/GenBank/DDBJ whole genome shotgun (WGS) entry which is preliminary data.</text>
</comment>
<reference evidence="2" key="1">
    <citation type="journal article" date="2019" name="Int. J. Syst. Evol. Microbiol.">
        <title>The Global Catalogue of Microorganisms (GCM) 10K type strain sequencing project: providing services to taxonomists for standard genome sequencing and annotation.</title>
        <authorList>
            <consortium name="The Broad Institute Genomics Platform"/>
            <consortium name="The Broad Institute Genome Sequencing Center for Infectious Disease"/>
            <person name="Wu L."/>
            <person name="Ma J."/>
        </authorList>
    </citation>
    <scope>NUCLEOTIDE SEQUENCE [LARGE SCALE GENOMIC DNA]</scope>
    <source>
        <strain evidence="2">JCM 16540</strain>
    </source>
</reference>
<dbReference type="Pfam" id="PF02391">
    <property type="entry name" value="MoaE"/>
    <property type="match status" value="1"/>
</dbReference>
<dbReference type="SUPFAM" id="SSF54690">
    <property type="entry name" value="Molybdopterin synthase subunit MoaE"/>
    <property type="match status" value="1"/>
</dbReference>
<dbReference type="Proteomes" id="UP001500767">
    <property type="component" value="Unassembled WGS sequence"/>
</dbReference>
<dbReference type="EMBL" id="BAAAYR010000001">
    <property type="protein sequence ID" value="GAA3556280.1"/>
    <property type="molecule type" value="Genomic_DNA"/>
</dbReference>
<proteinExistence type="predicted"/>